<dbReference type="KEGG" id="tpep:A0127_09220"/>
<dbReference type="GO" id="GO:0140078">
    <property type="term" value="F:class I DNA-(apurinic or apyrimidinic site) endonuclease activity"/>
    <property type="evidence" value="ECO:0007669"/>
    <property type="project" value="UniProtKB-EC"/>
</dbReference>
<keyword evidence="13" id="KW-0540">Nuclease</keyword>
<dbReference type="InterPro" id="IPR004036">
    <property type="entry name" value="Endonuclease-III-like_CS2"/>
</dbReference>
<evidence type="ECO:0000259" key="12">
    <source>
        <dbReference type="SMART" id="SM00478"/>
    </source>
</evidence>
<dbReference type="Pfam" id="PF10576">
    <property type="entry name" value="EndIII_4Fe-2S"/>
    <property type="match status" value="1"/>
</dbReference>
<evidence type="ECO:0000256" key="8">
    <source>
        <dbReference type="ARBA" id="ARBA00023204"/>
    </source>
</evidence>
<keyword evidence="6 11" id="KW-0408">Iron</keyword>
<keyword evidence="8 11" id="KW-0234">DNA repair</keyword>
<reference evidence="14" key="1">
    <citation type="submission" date="2016-03" db="EMBL/GenBank/DDBJ databases">
        <authorList>
            <person name="Oger P.M."/>
        </authorList>
    </citation>
    <scope>NUCLEOTIDE SEQUENCE [LARGE SCALE GENOMIC DNA]</scope>
    <source>
        <strain evidence="14">OG-1</strain>
    </source>
</reference>
<dbReference type="InterPro" id="IPR023170">
    <property type="entry name" value="HhH_base_excis_C"/>
</dbReference>
<feature type="binding site" evidence="11">
    <location>
        <position position="218"/>
    </location>
    <ligand>
        <name>[4Fe-4S] cluster</name>
        <dbReference type="ChEBI" id="CHEBI:49883"/>
    </ligand>
</feature>
<evidence type="ECO:0000256" key="2">
    <source>
        <dbReference type="ARBA" id="ARBA00022485"/>
    </source>
</evidence>
<dbReference type="EMBL" id="CP014750">
    <property type="protein sequence ID" value="AMQ19329.1"/>
    <property type="molecule type" value="Genomic_DNA"/>
</dbReference>
<name>A0A142CX27_9EURY</name>
<dbReference type="GO" id="GO:0003677">
    <property type="term" value="F:DNA binding"/>
    <property type="evidence" value="ECO:0007669"/>
    <property type="project" value="UniProtKB-UniRule"/>
</dbReference>
<keyword evidence="4 11" id="KW-0227">DNA damage</keyword>
<dbReference type="InterPro" id="IPR003651">
    <property type="entry name" value="Endonuclease3_FeS-loop_motif"/>
</dbReference>
<evidence type="ECO:0000256" key="5">
    <source>
        <dbReference type="ARBA" id="ARBA00022801"/>
    </source>
</evidence>
<dbReference type="SMART" id="SM00478">
    <property type="entry name" value="ENDO3c"/>
    <property type="match status" value="1"/>
</dbReference>
<evidence type="ECO:0000256" key="4">
    <source>
        <dbReference type="ARBA" id="ARBA00022763"/>
    </source>
</evidence>
<dbReference type="AlphaFoldDB" id="A0A142CX27"/>
<dbReference type="GO" id="GO:0051539">
    <property type="term" value="F:4 iron, 4 sulfur cluster binding"/>
    <property type="evidence" value="ECO:0007669"/>
    <property type="project" value="UniProtKB-UniRule"/>
</dbReference>
<dbReference type="PANTHER" id="PTHR43286">
    <property type="entry name" value="ENDONUCLEASE III-LIKE PROTEIN 1"/>
    <property type="match status" value="1"/>
</dbReference>
<sequence length="246" mass="28480">MGANSQSLSLEGFTFKEGWEEKRKRAERIVEILMKTHPREKLLIGDPYRTLVHCIISQRMRDEVTYRVWEELFRKYKDIETIANTPIEEMQEFLRKQGVGLWKTKGEWIVKASRIILEKYGGKVPDDIHELMKLPGIGRKCANIVLAYGFGRQAIPVDTHVNRISKRLGLAPPRVTPEKVEEYLTVLIPKDKWIYVNHAMVDHGRSICRPINPKCDECPLRELCPYAKGLVTDGDIKGNVKKRSRK</sequence>
<dbReference type="RefSeq" id="WP_062390558.1">
    <property type="nucleotide sequence ID" value="NZ_CP014750.1"/>
</dbReference>
<evidence type="ECO:0000256" key="9">
    <source>
        <dbReference type="ARBA" id="ARBA00023239"/>
    </source>
</evidence>
<evidence type="ECO:0000256" key="1">
    <source>
        <dbReference type="ARBA" id="ARBA00008343"/>
    </source>
</evidence>
<dbReference type="SMART" id="SM00525">
    <property type="entry name" value="FES"/>
    <property type="match status" value="1"/>
</dbReference>
<feature type="binding site" evidence="11">
    <location>
        <position position="208"/>
    </location>
    <ligand>
        <name>[4Fe-4S] cluster</name>
        <dbReference type="ChEBI" id="CHEBI:49883"/>
    </ligand>
</feature>
<dbReference type="Gene3D" id="1.10.1670.10">
    <property type="entry name" value="Helix-hairpin-Helix base-excision DNA repair enzymes (C-terminal)"/>
    <property type="match status" value="1"/>
</dbReference>
<keyword evidence="14" id="KW-1185">Reference proteome</keyword>
<dbReference type="GO" id="GO:0006289">
    <property type="term" value="P:nucleotide-excision repair"/>
    <property type="evidence" value="ECO:0007669"/>
    <property type="project" value="TreeGrafter"/>
</dbReference>
<evidence type="ECO:0000256" key="3">
    <source>
        <dbReference type="ARBA" id="ARBA00022723"/>
    </source>
</evidence>
<evidence type="ECO:0000256" key="11">
    <source>
        <dbReference type="HAMAP-Rule" id="MF_00942"/>
    </source>
</evidence>
<gene>
    <name evidence="11" type="primary">nth</name>
    <name evidence="13" type="ORF">A0127_09220</name>
</gene>
<dbReference type="HAMAP" id="MF_00942">
    <property type="entry name" value="Nth"/>
    <property type="match status" value="1"/>
</dbReference>
<proteinExistence type="inferred from homology"/>
<dbReference type="Gene3D" id="1.10.340.30">
    <property type="entry name" value="Hypothetical protein, domain 2"/>
    <property type="match status" value="1"/>
</dbReference>
<dbReference type="GO" id="GO:0006285">
    <property type="term" value="P:base-excision repair, AP site formation"/>
    <property type="evidence" value="ECO:0007669"/>
    <property type="project" value="TreeGrafter"/>
</dbReference>
<comment type="cofactor">
    <cofactor evidence="11">
        <name>[4Fe-4S] cluster</name>
        <dbReference type="ChEBI" id="CHEBI:49883"/>
    </cofactor>
    <text evidence="11">Binds 1 [4Fe-4S] cluster.</text>
</comment>
<keyword evidence="5 11" id="KW-0378">Hydrolase</keyword>
<comment type="catalytic activity">
    <reaction evidence="11">
        <text>2'-deoxyribonucleotide-(2'-deoxyribose 5'-phosphate)-2'-deoxyribonucleotide-DNA = a 3'-end 2'-deoxyribonucleotide-(2,3-dehydro-2,3-deoxyribose 5'-phosphate)-DNA + a 5'-end 5'-phospho-2'-deoxyribonucleoside-DNA + H(+)</text>
        <dbReference type="Rhea" id="RHEA:66592"/>
        <dbReference type="Rhea" id="RHEA-COMP:13180"/>
        <dbReference type="Rhea" id="RHEA-COMP:16897"/>
        <dbReference type="Rhea" id="RHEA-COMP:17067"/>
        <dbReference type="ChEBI" id="CHEBI:15378"/>
        <dbReference type="ChEBI" id="CHEBI:136412"/>
        <dbReference type="ChEBI" id="CHEBI:157695"/>
        <dbReference type="ChEBI" id="CHEBI:167181"/>
        <dbReference type="EC" id="4.2.99.18"/>
    </reaction>
</comment>
<feature type="domain" description="HhH-GPD" evidence="12">
    <location>
        <begin position="56"/>
        <end position="206"/>
    </location>
</feature>
<evidence type="ECO:0000256" key="10">
    <source>
        <dbReference type="ARBA" id="ARBA00023295"/>
    </source>
</evidence>
<dbReference type="InterPro" id="IPR011257">
    <property type="entry name" value="DNA_glycosylase"/>
</dbReference>
<dbReference type="PANTHER" id="PTHR43286:SF1">
    <property type="entry name" value="ENDONUCLEASE III-LIKE PROTEIN 1"/>
    <property type="match status" value="1"/>
</dbReference>
<dbReference type="SUPFAM" id="SSF48150">
    <property type="entry name" value="DNA-glycosylase"/>
    <property type="match status" value="1"/>
</dbReference>
<keyword evidence="9 11" id="KW-0456">Lyase</keyword>
<keyword evidence="3 11" id="KW-0479">Metal-binding</keyword>
<keyword evidence="10 11" id="KW-0326">Glycosidase</keyword>
<accession>A0A142CX27</accession>
<evidence type="ECO:0000313" key="13">
    <source>
        <dbReference type="EMBL" id="AMQ19329.1"/>
    </source>
</evidence>
<dbReference type="CDD" id="cd00056">
    <property type="entry name" value="ENDO3c"/>
    <property type="match status" value="1"/>
</dbReference>
<evidence type="ECO:0000256" key="6">
    <source>
        <dbReference type="ARBA" id="ARBA00023004"/>
    </source>
</evidence>
<dbReference type="GO" id="GO:0000703">
    <property type="term" value="F:oxidized pyrimidine nucleobase lesion DNA N-glycosylase activity"/>
    <property type="evidence" value="ECO:0007669"/>
    <property type="project" value="TreeGrafter"/>
</dbReference>
<dbReference type="Proteomes" id="UP000073604">
    <property type="component" value="Chromosome"/>
</dbReference>
<dbReference type="InterPro" id="IPR004035">
    <property type="entry name" value="Endouclease-III_FeS-bd_BS"/>
</dbReference>
<comment type="function">
    <text evidence="11">DNA repair enzyme that has both DNA N-glycosylase activity and AP-lyase activity. The DNA N-glycosylase activity releases various damaged pyrimidines from DNA by cleaving the N-glycosidic bond, leaving an AP (apurinic/apyrimidinic) site. The AP-lyase activity cleaves the phosphodiester bond 3' to the AP site by a beta-elimination, leaving a 3'-terminal unsaturated sugar and a product with a terminal 5'-phosphate.</text>
</comment>
<comment type="similarity">
    <text evidence="1 11">Belongs to the Nth/MutY family.</text>
</comment>
<feature type="binding site" evidence="11">
    <location>
        <position position="215"/>
    </location>
    <ligand>
        <name>[4Fe-4S] cluster</name>
        <dbReference type="ChEBI" id="CHEBI:49883"/>
    </ligand>
</feature>
<dbReference type="PROSITE" id="PS01155">
    <property type="entry name" value="ENDONUCLEASE_III_2"/>
    <property type="match status" value="1"/>
</dbReference>
<keyword evidence="11" id="KW-0238">DNA-binding</keyword>
<protein>
    <recommendedName>
        <fullName evidence="11">Endonuclease III</fullName>
        <ecNumber evidence="11">4.2.99.18</ecNumber>
    </recommendedName>
    <alternativeName>
        <fullName evidence="11">DNA-(apurinic or apyrimidinic site) lyase</fullName>
    </alternativeName>
</protein>
<feature type="binding site" evidence="11">
    <location>
        <position position="224"/>
    </location>
    <ligand>
        <name>[4Fe-4S] cluster</name>
        <dbReference type="ChEBI" id="CHEBI:49883"/>
    </ligand>
</feature>
<keyword evidence="2 11" id="KW-0004">4Fe-4S</keyword>
<dbReference type="STRING" id="53952.A0127_09220"/>
<dbReference type="GeneID" id="27140726"/>
<dbReference type="Pfam" id="PF00633">
    <property type="entry name" value="HHH"/>
    <property type="match status" value="1"/>
</dbReference>
<dbReference type="PIRSF" id="PIRSF001435">
    <property type="entry name" value="Nth"/>
    <property type="match status" value="1"/>
</dbReference>
<dbReference type="PROSITE" id="PS00764">
    <property type="entry name" value="ENDONUCLEASE_III_1"/>
    <property type="match status" value="1"/>
</dbReference>
<dbReference type="FunFam" id="1.10.340.30:FF:000031">
    <property type="entry name" value="Endonuclease III"/>
    <property type="match status" value="1"/>
</dbReference>
<keyword evidence="13" id="KW-0255">Endonuclease</keyword>
<evidence type="ECO:0000313" key="14">
    <source>
        <dbReference type="Proteomes" id="UP000073604"/>
    </source>
</evidence>
<dbReference type="OrthoDB" id="84708at2157"/>
<keyword evidence="7 11" id="KW-0411">Iron-sulfur</keyword>
<dbReference type="Pfam" id="PF00730">
    <property type="entry name" value="HhH-GPD"/>
    <property type="match status" value="1"/>
</dbReference>
<dbReference type="EC" id="4.2.99.18" evidence="11"/>
<evidence type="ECO:0000256" key="7">
    <source>
        <dbReference type="ARBA" id="ARBA00023014"/>
    </source>
</evidence>
<organism evidence="13 14">
    <name type="scientific">Thermococcus peptonophilus</name>
    <dbReference type="NCBI Taxonomy" id="53952"/>
    <lineage>
        <taxon>Archaea</taxon>
        <taxon>Methanobacteriati</taxon>
        <taxon>Methanobacteriota</taxon>
        <taxon>Thermococci</taxon>
        <taxon>Thermococcales</taxon>
        <taxon>Thermococcaceae</taxon>
        <taxon>Thermococcus</taxon>
    </lineage>
</organism>
<dbReference type="GO" id="GO:0046872">
    <property type="term" value="F:metal ion binding"/>
    <property type="evidence" value="ECO:0007669"/>
    <property type="project" value="UniProtKB-KW"/>
</dbReference>
<dbReference type="InterPro" id="IPR000445">
    <property type="entry name" value="HhH_motif"/>
</dbReference>
<dbReference type="InterPro" id="IPR003265">
    <property type="entry name" value="HhH-GPD_domain"/>
</dbReference>
<dbReference type="InterPro" id="IPR005759">
    <property type="entry name" value="Nth"/>
</dbReference>